<evidence type="ECO:0000313" key="3">
    <source>
        <dbReference type="Proteomes" id="UP001597452"/>
    </source>
</evidence>
<name>A0ABW5QB54_9BACI</name>
<sequence length="144" mass="17065">MRKEKLISKSGDDPVRQIVVLYDGWCPFCKESIKRFKRLDWFKRIEFLSFRDSEYVDIFNLDIQKLENRIHSIKSHSHEIEDGIYCINRICKNTPLLWLMVPFLTLASFIGLGQKTYDWIARRRTIIPTGQCDSSTCEMPLEDN</sequence>
<proteinExistence type="predicted"/>
<dbReference type="RefSeq" id="WP_054754543.1">
    <property type="nucleotide sequence ID" value="NZ_JBHUMZ010000021.1"/>
</dbReference>
<dbReference type="Proteomes" id="UP001597452">
    <property type="component" value="Unassembled WGS sequence"/>
</dbReference>
<dbReference type="EMBL" id="JBHUMZ010000021">
    <property type="protein sequence ID" value="MFD2639142.1"/>
    <property type="molecule type" value="Genomic_DNA"/>
</dbReference>
<evidence type="ECO:0000256" key="1">
    <source>
        <dbReference type="SAM" id="Phobius"/>
    </source>
</evidence>
<dbReference type="InterPro" id="IPR007263">
    <property type="entry name" value="DCC1-like"/>
</dbReference>
<keyword evidence="1" id="KW-0472">Membrane</keyword>
<dbReference type="InterPro" id="IPR044691">
    <property type="entry name" value="DCC1_Trx"/>
</dbReference>
<feature type="transmembrane region" description="Helical" evidence="1">
    <location>
        <begin position="96"/>
        <end position="114"/>
    </location>
</feature>
<accession>A0ABW5QB54</accession>
<protein>
    <submittedName>
        <fullName evidence="2">Thiol-disulfide oxidoreductase DCC family protein</fullName>
    </submittedName>
</protein>
<reference evidence="3" key="1">
    <citation type="journal article" date="2019" name="Int. J. Syst. Evol. Microbiol.">
        <title>The Global Catalogue of Microorganisms (GCM) 10K type strain sequencing project: providing services to taxonomists for standard genome sequencing and annotation.</title>
        <authorList>
            <consortium name="The Broad Institute Genomics Platform"/>
            <consortium name="The Broad Institute Genome Sequencing Center for Infectious Disease"/>
            <person name="Wu L."/>
            <person name="Ma J."/>
        </authorList>
    </citation>
    <scope>NUCLEOTIDE SEQUENCE [LARGE SCALE GENOMIC DNA]</scope>
    <source>
        <strain evidence="3">TISTR 1571</strain>
    </source>
</reference>
<dbReference type="Pfam" id="PF04134">
    <property type="entry name" value="DCC1-like"/>
    <property type="match status" value="1"/>
</dbReference>
<comment type="caution">
    <text evidence="2">The sequence shown here is derived from an EMBL/GenBank/DDBJ whole genome shotgun (WGS) entry which is preliminary data.</text>
</comment>
<gene>
    <name evidence="2" type="ORF">ACFSW4_09725</name>
</gene>
<dbReference type="PANTHER" id="PTHR34290:SF2">
    <property type="entry name" value="OS04G0668800 PROTEIN"/>
    <property type="match status" value="1"/>
</dbReference>
<dbReference type="PANTHER" id="PTHR34290">
    <property type="entry name" value="SI:CH73-390P7.2"/>
    <property type="match status" value="1"/>
</dbReference>
<keyword evidence="1" id="KW-0812">Transmembrane</keyword>
<evidence type="ECO:0000313" key="2">
    <source>
        <dbReference type="EMBL" id="MFD2639142.1"/>
    </source>
</evidence>
<organism evidence="2 3">
    <name type="scientific">Piscibacillus salipiscarius</name>
    <dbReference type="NCBI Taxonomy" id="299480"/>
    <lineage>
        <taxon>Bacteria</taxon>
        <taxon>Bacillati</taxon>
        <taxon>Bacillota</taxon>
        <taxon>Bacilli</taxon>
        <taxon>Bacillales</taxon>
        <taxon>Bacillaceae</taxon>
        <taxon>Piscibacillus</taxon>
    </lineage>
</organism>
<keyword evidence="1" id="KW-1133">Transmembrane helix</keyword>
<keyword evidence="3" id="KW-1185">Reference proteome</keyword>